<sequence length="343" mass="36816">MVPNSTARRVAGASADPGQASPDAGLRVRELTVDLWVDGRLRRIVDGISFAVAPRGTLGIIGESGSGKSVTALALLDLLPASAHVGGEIRWRGEDLVNASPARRRRIRGREIAMVFQDPLAALNPTRPVGRQIGEILRRGGMRRAQAGERVVDLMTMAGIPDPTSRRRAYPHQLSGGLRQRVVIAMALAGEPSLLLADEPTTALDVTVQARILQLLGDIRAETGLAMILVSHDLRVVSHVTDAVAVMYAGRLAEYGPTRDVLRQPRHPYTRALIQSVPAVHSRSALTRPLPGTPVGPANRPAGCAFHPRCPLAIDRCAVEQPAWRPVPPGRWVACHRAEEVGA</sequence>
<dbReference type="OrthoDB" id="8481147at2"/>
<keyword evidence="4" id="KW-1003">Cell membrane</keyword>
<dbReference type="InterPro" id="IPR050388">
    <property type="entry name" value="ABC_Ni/Peptide_Import"/>
</dbReference>
<dbReference type="NCBIfam" id="TIGR01727">
    <property type="entry name" value="oligo_HPY"/>
    <property type="match status" value="1"/>
</dbReference>
<evidence type="ECO:0000256" key="6">
    <source>
        <dbReference type="ARBA" id="ARBA00022840"/>
    </source>
</evidence>
<evidence type="ECO:0000256" key="4">
    <source>
        <dbReference type="ARBA" id="ARBA00022475"/>
    </source>
</evidence>
<feature type="region of interest" description="Disordered" evidence="8">
    <location>
        <begin position="1"/>
        <end position="23"/>
    </location>
</feature>
<dbReference type="Proteomes" id="UP000181980">
    <property type="component" value="Unassembled WGS sequence"/>
</dbReference>
<dbReference type="GO" id="GO:0015833">
    <property type="term" value="P:peptide transport"/>
    <property type="evidence" value="ECO:0007669"/>
    <property type="project" value="InterPro"/>
</dbReference>
<keyword evidence="5" id="KW-0547">Nucleotide-binding</keyword>
<dbReference type="Pfam" id="PF00005">
    <property type="entry name" value="ABC_tran"/>
    <property type="match status" value="1"/>
</dbReference>
<reference evidence="11" key="1">
    <citation type="submission" date="2016-10" db="EMBL/GenBank/DDBJ databases">
        <authorList>
            <person name="Varghese N."/>
            <person name="Submissions S."/>
        </authorList>
    </citation>
    <scope>NUCLEOTIDE SEQUENCE [LARGE SCALE GENOMIC DNA]</scope>
    <source>
        <strain evidence="11">DSM 45237</strain>
    </source>
</reference>
<comment type="subcellular location">
    <subcellularLocation>
        <location evidence="1">Cell membrane</location>
        <topology evidence="1">Peripheral membrane protein</topology>
    </subcellularLocation>
</comment>
<evidence type="ECO:0000256" key="3">
    <source>
        <dbReference type="ARBA" id="ARBA00022448"/>
    </source>
</evidence>
<dbReference type="InterPro" id="IPR027417">
    <property type="entry name" value="P-loop_NTPase"/>
</dbReference>
<keyword evidence="6 10" id="KW-0067">ATP-binding</keyword>
<protein>
    <submittedName>
        <fullName evidence="10">Peptide/nickel transport system ATP-binding protein</fullName>
    </submittedName>
</protein>
<dbReference type="CDD" id="cd03257">
    <property type="entry name" value="ABC_NikE_OppD_transporters"/>
    <property type="match status" value="1"/>
</dbReference>
<dbReference type="Gene3D" id="3.40.50.300">
    <property type="entry name" value="P-loop containing nucleotide triphosphate hydrolases"/>
    <property type="match status" value="1"/>
</dbReference>
<dbReference type="PANTHER" id="PTHR43297">
    <property type="entry name" value="OLIGOPEPTIDE TRANSPORT ATP-BINDING PROTEIN APPD"/>
    <property type="match status" value="1"/>
</dbReference>
<evidence type="ECO:0000313" key="10">
    <source>
        <dbReference type="EMBL" id="SEE73349.1"/>
    </source>
</evidence>
<dbReference type="GO" id="GO:0016887">
    <property type="term" value="F:ATP hydrolysis activity"/>
    <property type="evidence" value="ECO:0007669"/>
    <property type="project" value="InterPro"/>
</dbReference>
<dbReference type="Pfam" id="PF08352">
    <property type="entry name" value="oligo_HPY"/>
    <property type="match status" value="1"/>
</dbReference>
<organism evidence="10 11">
    <name type="scientific">Jiangella alba</name>
    <dbReference type="NCBI Taxonomy" id="561176"/>
    <lineage>
        <taxon>Bacteria</taxon>
        <taxon>Bacillati</taxon>
        <taxon>Actinomycetota</taxon>
        <taxon>Actinomycetes</taxon>
        <taxon>Jiangellales</taxon>
        <taxon>Jiangellaceae</taxon>
        <taxon>Jiangella</taxon>
    </lineage>
</organism>
<evidence type="ECO:0000256" key="7">
    <source>
        <dbReference type="ARBA" id="ARBA00023136"/>
    </source>
</evidence>
<dbReference type="InterPro" id="IPR003439">
    <property type="entry name" value="ABC_transporter-like_ATP-bd"/>
</dbReference>
<dbReference type="PROSITE" id="PS50893">
    <property type="entry name" value="ABC_TRANSPORTER_2"/>
    <property type="match status" value="1"/>
</dbReference>
<dbReference type="GO" id="GO:0005886">
    <property type="term" value="C:plasma membrane"/>
    <property type="evidence" value="ECO:0007669"/>
    <property type="project" value="UniProtKB-SubCell"/>
</dbReference>
<keyword evidence="11" id="KW-1185">Reference proteome</keyword>
<comment type="similarity">
    <text evidence="2">Belongs to the ABC transporter superfamily.</text>
</comment>
<evidence type="ECO:0000313" key="11">
    <source>
        <dbReference type="Proteomes" id="UP000181980"/>
    </source>
</evidence>
<evidence type="ECO:0000259" key="9">
    <source>
        <dbReference type="PROSITE" id="PS50893"/>
    </source>
</evidence>
<accession>A0A1H5L8F3</accession>
<dbReference type="InterPro" id="IPR013563">
    <property type="entry name" value="Oligopep_ABC_C"/>
</dbReference>
<dbReference type="SUPFAM" id="SSF52540">
    <property type="entry name" value="P-loop containing nucleoside triphosphate hydrolases"/>
    <property type="match status" value="1"/>
</dbReference>
<evidence type="ECO:0000256" key="1">
    <source>
        <dbReference type="ARBA" id="ARBA00004202"/>
    </source>
</evidence>
<proteinExistence type="inferred from homology"/>
<keyword evidence="7" id="KW-0472">Membrane</keyword>
<dbReference type="EMBL" id="FNUC01000003">
    <property type="protein sequence ID" value="SEE73349.1"/>
    <property type="molecule type" value="Genomic_DNA"/>
</dbReference>
<dbReference type="InterPro" id="IPR003593">
    <property type="entry name" value="AAA+_ATPase"/>
</dbReference>
<gene>
    <name evidence="10" type="ORF">SAMN04488561_2467</name>
</gene>
<name>A0A1H5L8F3_9ACTN</name>
<dbReference type="AlphaFoldDB" id="A0A1H5L8F3"/>
<dbReference type="PANTHER" id="PTHR43297:SF2">
    <property type="entry name" value="DIPEPTIDE TRANSPORT ATP-BINDING PROTEIN DPPD"/>
    <property type="match status" value="1"/>
</dbReference>
<dbReference type="GO" id="GO:0005524">
    <property type="term" value="F:ATP binding"/>
    <property type="evidence" value="ECO:0007669"/>
    <property type="project" value="UniProtKB-KW"/>
</dbReference>
<dbReference type="STRING" id="561176.SAMN04488561_2467"/>
<dbReference type="RefSeq" id="WP_083289245.1">
    <property type="nucleotide sequence ID" value="NZ_FNUC01000003.1"/>
</dbReference>
<dbReference type="SMART" id="SM00382">
    <property type="entry name" value="AAA"/>
    <property type="match status" value="1"/>
</dbReference>
<keyword evidence="3" id="KW-0813">Transport</keyword>
<dbReference type="FunFam" id="3.40.50.300:FF:000016">
    <property type="entry name" value="Oligopeptide ABC transporter ATP-binding component"/>
    <property type="match status" value="1"/>
</dbReference>
<feature type="domain" description="ABC transporter" evidence="9">
    <location>
        <begin position="26"/>
        <end position="274"/>
    </location>
</feature>
<evidence type="ECO:0000256" key="8">
    <source>
        <dbReference type="SAM" id="MobiDB-lite"/>
    </source>
</evidence>
<evidence type="ECO:0000256" key="5">
    <source>
        <dbReference type="ARBA" id="ARBA00022741"/>
    </source>
</evidence>
<evidence type="ECO:0000256" key="2">
    <source>
        <dbReference type="ARBA" id="ARBA00005417"/>
    </source>
</evidence>